<protein>
    <submittedName>
        <fullName evidence="2">Uncharacterized protein</fullName>
    </submittedName>
</protein>
<name>A0A4Z1PTW0_9PEZI</name>
<comment type="caution">
    <text evidence="2">The sequence shown here is derived from an EMBL/GenBank/DDBJ whole genome shotgun (WGS) entry which is preliminary data.</text>
</comment>
<dbReference type="Proteomes" id="UP000298493">
    <property type="component" value="Unassembled WGS sequence"/>
</dbReference>
<dbReference type="EMBL" id="SNSC02000002">
    <property type="protein sequence ID" value="TID26439.1"/>
    <property type="molecule type" value="Genomic_DNA"/>
</dbReference>
<evidence type="ECO:0000256" key="1">
    <source>
        <dbReference type="SAM" id="MobiDB-lite"/>
    </source>
</evidence>
<feature type="compositionally biased region" description="Polar residues" evidence="1">
    <location>
        <begin position="12"/>
        <end position="26"/>
    </location>
</feature>
<accession>A0A4Z1PTW0</accession>
<feature type="region of interest" description="Disordered" evidence="1">
    <location>
        <begin position="59"/>
        <end position="94"/>
    </location>
</feature>
<reference evidence="2 3" key="1">
    <citation type="submission" date="2019-04" db="EMBL/GenBank/DDBJ databases">
        <title>High contiguity whole genome sequence and gene annotation resource for two Venturia nashicola isolates.</title>
        <authorList>
            <person name="Prokchorchik M."/>
            <person name="Won K."/>
            <person name="Lee Y."/>
            <person name="Choi E.D."/>
            <person name="Segonzac C."/>
            <person name="Sohn K.H."/>
        </authorList>
    </citation>
    <scope>NUCLEOTIDE SEQUENCE [LARGE SCALE GENOMIC DNA]</scope>
    <source>
        <strain evidence="2 3">PRI2</strain>
    </source>
</reference>
<keyword evidence="3" id="KW-1185">Reference proteome</keyword>
<feature type="compositionally biased region" description="Low complexity" evidence="1">
    <location>
        <begin position="68"/>
        <end position="93"/>
    </location>
</feature>
<dbReference type="AlphaFoldDB" id="A0A4Z1PTW0"/>
<evidence type="ECO:0000313" key="2">
    <source>
        <dbReference type="EMBL" id="TID26439.1"/>
    </source>
</evidence>
<proteinExistence type="predicted"/>
<organism evidence="2 3">
    <name type="scientific">Venturia nashicola</name>
    <dbReference type="NCBI Taxonomy" id="86259"/>
    <lineage>
        <taxon>Eukaryota</taxon>
        <taxon>Fungi</taxon>
        <taxon>Dikarya</taxon>
        <taxon>Ascomycota</taxon>
        <taxon>Pezizomycotina</taxon>
        <taxon>Dothideomycetes</taxon>
        <taxon>Pleosporomycetidae</taxon>
        <taxon>Venturiales</taxon>
        <taxon>Venturiaceae</taxon>
        <taxon>Venturia</taxon>
    </lineage>
</organism>
<feature type="region of interest" description="Disordered" evidence="1">
    <location>
        <begin position="1"/>
        <end position="41"/>
    </location>
</feature>
<gene>
    <name evidence="2" type="ORF">E6O75_ATG00932</name>
</gene>
<evidence type="ECO:0000313" key="3">
    <source>
        <dbReference type="Proteomes" id="UP000298493"/>
    </source>
</evidence>
<sequence>MSKLIPEPNIPPQSTTTRRVAKNQVTARKDNATPDQEHTYNRQFNYKYKLTSYYQIKNPHNLNPQIHPTKSSLTKSSLPTPNNTPTSPDATSPPMYPVCSLNGIGAAANTRSQHLHGAVCRESLGIKGETGAGGHTL</sequence>
<feature type="compositionally biased region" description="Basic and acidic residues" evidence="1">
    <location>
        <begin position="27"/>
        <end position="40"/>
    </location>
</feature>